<organism evidence="1 2">
    <name type="scientific">Microlunatus aurantiacus</name>
    <dbReference type="NCBI Taxonomy" id="446786"/>
    <lineage>
        <taxon>Bacteria</taxon>
        <taxon>Bacillati</taxon>
        <taxon>Actinomycetota</taxon>
        <taxon>Actinomycetes</taxon>
        <taxon>Propionibacteriales</taxon>
        <taxon>Propionibacteriaceae</taxon>
        <taxon>Microlunatus</taxon>
    </lineage>
</organism>
<evidence type="ECO:0000313" key="2">
    <source>
        <dbReference type="Proteomes" id="UP001500051"/>
    </source>
</evidence>
<dbReference type="InterPro" id="IPR007497">
    <property type="entry name" value="SIMPL/DUF541"/>
</dbReference>
<reference evidence="2" key="1">
    <citation type="journal article" date="2019" name="Int. J. Syst. Evol. Microbiol.">
        <title>The Global Catalogue of Microorganisms (GCM) 10K type strain sequencing project: providing services to taxonomists for standard genome sequencing and annotation.</title>
        <authorList>
            <consortium name="The Broad Institute Genomics Platform"/>
            <consortium name="The Broad Institute Genome Sequencing Center for Infectious Disease"/>
            <person name="Wu L."/>
            <person name="Ma J."/>
        </authorList>
    </citation>
    <scope>NUCLEOTIDE SEQUENCE [LARGE SCALE GENOMIC DNA]</scope>
    <source>
        <strain evidence="2">JCM 16548</strain>
    </source>
</reference>
<gene>
    <name evidence="1" type="ORF">GCM10022204_32880</name>
</gene>
<dbReference type="Gene3D" id="3.30.110.170">
    <property type="entry name" value="Protein of unknown function (DUF541), domain 1"/>
    <property type="match status" value="1"/>
</dbReference>
<evidence type="ECO:0008006" key="3">
    <source>
        <dbReference type="Google" id="ProtNLM"/>
    </source>
</evidence>
<keyword evidence="2" id="KW-1185">Reference proteome</keyword>
<proteinExistence type="predicted"/>
<dbReference type="InterPro" id="IPR052022">
    <property type="entry name" value="26kDa_periplasmic_antigen"/>
</dbReference>
<accession>A0ABP7E016</accession>
<dbReference type="PANTHER" id="PTHR34387:SF1">
    <property type="entry name" value="PERIPLASMIC IMMUNOGENIC PROTEIN"/>
    <property type="match status" value="1"/>
</dbReference>
<dbReference type="Proteomes" id="UP001500051">
    <property type="component" value="Unassembled WGS sequence"/>
</dbReference>
<evidence type="ECO:0000313" key="1">
    <source>
        <dbReference type="EMBL" id="GAA3711501.1"/>
    </source>
</evidence>
<comment type="caution">
    <text evidence="1">The sequence shown here is derived from an EMBL/GenBank/DDBJ whole genome shotgun (WGS) entry which is preliminary data.</text>
</comment>
<protein>
    <recommendedName>
        <fullName evidence="3">DUF541 domain-containing protein</fullName>
    </recommendedName>
</protein>
<dbReference type="RefSeq" id="WP_344813498.1">
    <property type="nucleotide sequence ID" value="NZ_BAAAYX010000013.1"/>
</dbReference>
<name>A0ABP7E016_9ACTN</name>
<dbReference type="EMBL" id="BAAAYX010000013">
    <property type="protein sequence ID" value="GAA3711501.1"/>
    <property type="molecule type" value="Genomic_DNA"/>
</dbReference>
<dbReference type="Pfam" id="PF04402">
    <property type="entry name" value="SIMPL"/>
    <property type="match status" value="1"/>
</dbReference>
<dbReference type="PANTHER" id="PTHR34387">
    <property type="entry name" value="SLR1258 PROTEIN"/>
    <property type="match status" value="1"/>
</dbReference>
<dbReference type="Gene3D" id="3.30.70.2970">
    <property type="entry name" value="Protein of unknown function (DUF541), domain 2"/>
    <property type="match status" value="1"/>
</dbReference>
<sequence>MTTPVVTVRGEAELGSPPDLATLSATVHAAGADADRVRRDLVAASSRLRAVVEEHREALERHATSGLHVGPVFTGRGGRKITGYRGSLSSELVVADFAALPGLVAALSALDGAQLDGPWWSLRPSNPVHRAVRIAAIGEARQRAGDYAAAVDATLGALLEVSDLDGSFAHQPRALKAAFAVDAGGGGGEPELDLEPAEQRVTAQVTVRFELA</sequence>